<dbReference type="Proteomes" id="UP001295469">
    <property type="component" value="Chromosome A03"/>
</dbReference>
<protein>
    <submittedName>
        <fullName evidence="2">(rape) hypothetical protein</fullName>
    </submittedName>
</protein>
<sequence>MVEHEDLNSQEHNDDLLVFPPINHENLYTDGFDMERESSPTPSSSSSFGSDGRYEFNRKPQCHPLETDGKSPPSRWTFLSHYSAFETSIIQRWWKLLLARVLPRFRTMVSCLCSFSETLRSFYPVIVVVIWWWMRNRARRRGETEAHLRESIKERDEVIAKLLHQIVQMSELLIEKKHSN</sequence>
<proteinExistence type="predicted"/>
<feature type="region of interest" description="Disordered" evidence="1">
    <location>
        <begin position="33"/>
        <end position="52"/>
    </location>
</feature>
<dbReference type="EMBL" id="HG994357">
    <property type="protein sequence ID" value="CAF2129456.1"/>
    <property type="molecule type" value="Genomic_DNA"/>
</dbReference>
<dbReference type="PANTHER" id="PTHR37206">
    <property type="entry name" value="TRANSMEMBRANE PROTEIN"/>
    <property type="match status" value="1"/>
</dbReference>
<name>A0A816WM84_BRANA</name>
<dbReference type="PANTHER" id="PTHR37206:SF1">
    <property type="entry name" value="TRANSMEMBRANE PROTEIN"/>
    <property type="match status" value="1"/>
</dbReference>
<gene>
    <name evidence="2" type="ORF">DARMORV10_A03P46960.1</name>
</gene>
<dbReference type="AlphaFoldDB" id="A0A816WM84"/>
<reference evidence="2" key="1">
    <citation type="submission" date="2021-01" db="EMBL/GenBank/DDBJ databases">
        <authorList>
            <consortium name="Genoscope - CEA"/>
            <person name="William W."/>
        </authorList>
    </citation>
    <scope>NUCLEOTIDE SEQUENCE</scope>
</reference>
<evidence type="ECO:0000313" key="2">
    <source>
        <dbReference type="EMBL" id="CAF2129456.1"/>
    </source>
</evidence>
<organism evidence="2">
    <name type="scientific">Brassica napus</name>
    <name type="common">Rape</name>
    <dbReference type="NCBI Taxonomy" id="3708"/>
    <lineage>
        <taxon>Eukaryota</taxon>
        <taxon>Viridiplantae</taxon>
        <taxon>Streptophyta</taxon>
        <taxon>Embryophyta</taxon>
        <taxon>Tracheophyta</taxon>
        <taxon>Spermatophyta</taxon>
        <taxon>Magnoliopsida</taxon>
        <taxon>eudicotyledons</taxon>
        <taxon>Gunneridae</taxon>
        <taxon>Pentapetalae</taxon>
        <taxon>rosids</taxon>
        <taxon>malvids</taxon>
        <taxon>Brassicales</taxon>
        <taxon>Brassicaceae</taxon>
        <taxon>Brassiceae</taxon>
        <taxon>Brassica</taxon>
    </lineage>
</organism>
<accession>A0A816WM84</accession>
<evidence type="ECO:0000256" key="1">
    <source>
        <dbReference type="SAM" id="MobiDB-lite"/>
    </source>
</evidence>